<evidence type="ECO:0000313" key="4">
    <source>
        <dbReference type="Proteomes" id="UP001597168"/>
    </source>
</evidence>
<dbReference type="InterPro" id="IPR051534">
    <property type="entry name" value="CBASS_pafABC_assoc_protein"/>
</dbReference>
<dbReference type="PIRSF" id="PIRSF016838">
    <property type="entry name" value="PafC"/>
    <property type="match status" value="1"/>
</dbReference>
<evidence type="ECO:0000313" key="3">
    <source>
        <dbReference type="EMBL" id="MFD1149866.1"/>
    </source>
</evidence>
<accession>A0ABW3QYI2</accession>
<evidence type="ECO:0000259" key="2">
    <source>
        <dbReference type="Pfam" id="PF13280"/>
    </source>
</evidence>
<name>A0ABW3QYI2_9PSEU</name>
<dbReference type="SUPFAM" id="SSF46785">
    <property type="entry name" value="Winged helix' DNA-binding domain"/>
    <property type="match status" value="1"/>
</dbReference>
<dbReference type="RefSeq" id="WP_380725444.1">
    <property type="nucleotide sequence ID" value="NZ_JBHTLK010000126.1"/>
</dbReference>
<evidence type="ECO:0000259" key="1">
    <source>
        <dbReference type="Pfam" id="PF08279"/>
    </source>
</evidence>
<dbReference type="Proteomes" id="UP001597168">
    <property type="component" value="Unassembled WGS sequence"/>
</dbReference>
<feature type="domain" description="WYL" evidence="2">
    <location>
        <begin position="145"/>
        <end position="211"/>
    </location>
</feature>
<dbReference type="PROSITE" id="PS52050">
    <property type="entry name" value="WYL"/>
    <property type="match status" value="1"/>
</dbReference>
<dbReference type="Gene3D" id="1.10.10.10">
    <property type="entry name" value="Winged helix-like DNA-binding domain superfamily/Winged helix DNA-binding domain"/>
    <property type="match status" value="1"/>
</dbReference>
<dbReference type="InterPro" id="IPR028349">
    <property type="entry name" value="PafC-like"/>
</dbReference>
<dbReference type="EMBL" id="JBHTLK010000126">
    <property type="protein sequence ID" value="MFD1149866.1"/>
    <property type="molecule type" value="Genomic_DNA"/>
</dbReference>
<protein>
    <submittedName>
        <fullName evidence="3">Helix-turn-helix transcriptional regulator</fullName>
    </submittedName>
</protein>
<reference evidence="4" key="1">
    <citation type="journal article" date="2019" name="Int. J. Syst. Evol. Microbiol.">
        <title>The Global Catalogue of Microorganisms (GCM) 10K type strain sequencing project: providing services to taxonomists for standard genome sequencing and annotation.</title>
        <authorList>
            <consortium name="The Broad Institute Genomics Platform"/>
            <consortium name="The Broad Institute Genome Sequencing Center for Infectious Disease"/>
            <person name="Wu L."/>
            <person name="Ma J."/>
        </authorList>
    </citation>
    <scope>NUCLEOTIDE SEQUENCE [LARGE SCALE GENOMIC DNA]</scope>
    <source>
        <strain evidence="4">CCUG 60214</strain>
    </source>
</reference>
<dbReference type="InterPro" id="IPR036390">
    <property type="entry name" value="WH_DNA-bd_sf"/>
</dbReference>
<organism evidence="3 4">
    <name type="scientific">Saccharothrix hoggarensis</name>
    <dbReference type="NCBI Taxonomy" id="913853"/>
    <lineage>
        <taxon>Bacteria</taxon>
        <taxon>Bacillati</taxon>
        <taxon>Actinomycetota</taxon>
        <taxon>Actinomycetes</taxon>
        <taxon>Pseudonocardiales</taxon>
        <taxon>Pseudonocardiaceae</taxon>
        <taxon>Saccharothrix</taxon>
    </lineage>
</organism>
<gene>
    <name evidence="3" type="ORF">ACFQ3T_22265</name>
</gene>
<dbReference type="InterPro" id="IPR013196">
    <property type="entry name" value="HTH_11"/>
</dbReference>
<keyword evidence="4" id="KW-1185">Reference proteome</keyword>
<dbReference type="PANTHER" id="PTHR34580">
    <property type="match status" value="1"/>
</dbReference>
<dbReference type="Pfam" id="PF13280">
    <property type="entry name" value="WYL"/>
    <property type="match status" value="1"/>
</dbReference>
<dbReference type="PANTHER" id="PTHR34580:SF3">
    <property type="entry name" value="PROTEIN PAFB"/>
    <property type="match status" value="1"/>
</dbReference>
<dbReference type="InterPro" id="IPR026881">
    <property type="entry name" value="WYL_dom"/>
</dbReference>
<dbReference type="InterPro" id="IPR036388">
    <property type="entry name" value="WH-like_DNA-bd_sf"/>
</dbReference>
<sequence>MTPHPSPTARALLALELLQANPGITADRLADKLGVTERAARRYVGVLREAGIPVESARGPHGGYRVGRGVRLPPLVFSAAEALGLVMAVLDGHHDAGDPTDPVGSALGKITRALPEAVAAQAEAIRRATAPAPDRAAARPDPATTTTLVHACSNRRRVRFGYRSEAGSEWTAEADPWAVVVRHGRWYLLCRSVAKDAVRAYRIDRVGSVEVLGDTFTPPAGLDPVAVLEDHLATGWEYDVEVVVDAPADALARCLPPTLGRLTPLDDGTCRLVGSTSNPTWYAEQLAVIPAAYRIVRCAELREAARLLGRRLLAASEG</sequence>
<comment type="caution">
    <text evidence="3">The sequence shown here is derived from an EMBL/GenBank/DDBJ whole genome shotgun (WGS) entry which is preliminary data.</text>
</comment>
<proteinExistence type="predicted"/>
<dbReference type="Pfam" id="PF08279">
    <property type="entry name" value="HTH_11"/>
    <property type="match status" value="1"/>
</dbReference>
<feature type="domain" description="Helix-turn-helix type 11" evidence="1">
    <location>
        <begin position="10"/>
        <end position="65"/>
    </location>
</feature>